<dbReference type="GO" id="GO:0070390">
    <property type="term" value="C:transcription export complex 2"/>
    <property type="evidence" value="ECO:0007669"/>
    <property type="project" value="TreeGrafter"/>
</dbReference>
<dbReference type="InterPro" id="IPR045107">
    <property type="entry name" value="SAC3/GANP/THP3"/>
</dbReference>
<dbReference type="Pfam" id="PF03399">
    <property type="entry name" value="SAC3_GANP"/>
    <property type="match status" value="1"/>
</dbReference>
<evidence type="ECO:0000313" key="4">
    <source>
        <dbReference type="Proteomes" id="UP000276776"/>
    </source>
</evidence>
<dbReference type="PANTHER" id="PTHR12436">
    <property type="entry name" value="80 KDA MCM3-ASSOCIATED PROTEIN"/>
    <property type="match status" value="1"/>
</dbReference>
<dbReference type="Proteomes" id="UP000276776">
    <property type="component" value="Unassembled WGS sequence"/>
</dbReference>
<dbReference type="WBParaSite" id="TCLT_0000868101-mRNA-1">
    <property type="protein sequence ID" value="TCLT_0000868101-mRNA-1"/>
    <property type="gene ID" value="TCLT_0000868101"/>
</dbReference>
<protein>
    <submittedName>
        <fullName evidence="5">SAC3_GANP domain-containing protein</fullName>
    </submittedName>
</protein>
<feature type="region of interest" description="Disordered" evidence="1">
    <location>
        <begin position="1"/>
        <end position="52"/>
    </location>
</feature>
<dbReference type="PANTHER" id="PTHR12436:SF3">
    <property type="entry name" value="GERMINAL-CENTER ASSOCIATED NUCLEAR PROTEIN"/>
    <property type="match status" value="1"/>
</dbReference>
<evidence type="ECO:0000313" key="3">
    <source>
        <dbReference type="EMBL" id="VDN06248.1"/>
    </source>
</evidence>
<keyword evidence="4" id="KW-1185">Reference proteome</keyword>
<evidence type="ECO:0000256" key="1">
    <source>
        <dbReference type="SAM" id="MobiDB-lite"/>
    </source>
</evidence>
<accession>A0A0N5D6L5</accession>
<proteinExistence type="predicted"/>
<dbReference type="EMBL" id="UYYF01004667">
    <property type="protein sequence ID" value="VDN06248.1"/>
    <property type="molecule type" value="Genomic_DNA"/>
</dbReference>
<reference evidence="3 4" key="2">
    <citation type="submission" date="2018-11" db="EMBL/GenBank/DDBJ databases">
        <authorList>
            <consortium name="Pathogen Informatics"/>
        </authorList>
    </citation>
    <scope>NUCLEOTIDE SEQUENCE [LARGE SCALE GENOMIC DNA]</scope>
</reference>
<dbReference type="AlphaFoldDB" id="A0A0N5D6L5"/>
<dbReference type="GO" id="GO:0006406">
    <property type="term" value="P:mRNA export from nucleus"/>
    <property type="evidence" value="ECO:0007669"/>
    <property type="project" value="TreeGrafter"/>
</dbReference>
<name>A0A0N5D6L5_THECL</name>
<dbReference type="OMA" id="IANHIPE"/>
<feature type="domain" description="SAC3/GANP/THP3 conserved" evidence="2">
    <location>
        <begin position="232"/>
        <end position="466"/>
    </location>
</feature>
<gene>
    <name evidence="3" type="ORF">TCLT_LOCUS8670</name>
</gene>
<dbReference type="OrthoDB" id="21502at2759"/>
<dbReference type="InterPro" id="IPR005062">
    <property type="entry name" value="SAC3/GANP/THP3_conserved"/>
</dbReference>
<evidence type="ECO:0000259" key="2">
    <source>
        <dbReference type="Pfam" id="PF03399"/>
    </source>
</evidence>
<organism evidence="5">
    <name type="scientific">Thelazia callipaeda</name>
    <name type="common">Oriental eyeworm</name>
    <name type="synonym">Parasitic nematode</name>
    <dbReference type="NCBI Taxonomy" id="103827"/>
    <lineage>
        <taxon>Eukaryota</taxon>
        <taxon>Metazoa</taxon>
        <taxon>Ecdysozoa</taxon>
        <taxon>Nematoda</taxon>
        <taxon>Chromadorea</taxon>
        <taxon>Rhabditida</taxon>
        <taxon>Spirurina</taxon>
        <taxon>Spiruromorpha</taxon>
        <taxon>Thelazioidea</taxon>
        <taxon>Thelaziidae</taxon>
        <taxon>Thelazia</taxon>
    </lineage>
</organism>
<dbReference type="GO" id="GO:0005737">
    <property type="term" value="C:cytoplasm"/>
    <property type="evidence" value="ECO:0007669"/>
    <property type="project" value="TreeGrafter"/>
</dbReference>
<reference evidence="5" key="1">
    <citation type="submission" date="2016-04" db="UniProtKB">
        <authorList>
            <consortium name="WormBaseParasite"/>
        </authorList>
    </citation>
    <scope>IDENTIFICATION</scope>
</reference>
<sequence>MASGSLPFSIPESLRQKKTTSPALKSANTTRKQQPYSFTRRSEYTDLDDPLGSSLRTVPYKRAIDSRISSTRYSLTRGARIRKNVSSTQHAANIPHSSADVIMSFGGTKVGKRLTAIPLRGHMRNVLDNKLSGALHPPETTRSRTRELVSEEIGSKLERSSECSKVESIVEKAILPKSAVVRQLKRLVGRICESDYDKYQLLDERDRLMQRGRLKSNDVENASVVQGSCSDMCPEKERYLRIVQKRLTVYECRDDGQIAPELTVKEYSRSAADQDEPLPHELRPADILNRTMNYLIGKIANYVPETDEELAQWYDFLWNRTRAIRKDITQQMMVNETAVNLIEQCVRLHIFASHRLCELNFNDFDQKMNTENLSKSLQSLRYLYDDLAKKGIFYASEAEFRAYEIMLNLSDSNVFRQALTYRREILESSPVRLAIRLFTCLQNHNYVRFFQLLKTDATYLQIDVLVDKLAEEIINEEVARLCELEFVKSMIEALTSELYNNIFEACLKPCCLEVMMGATLLYRHKIAENKVKQNIKQLQSLQDCLNESILQEVTDQLIIDSSRKWITRYRQIHDEELLESIGQSLFTDLITEVISETVQNIGEHKIIEGLDTMKRQLQTISERLDRLWLKQFTDRWKEQVAFKKRRKQEKLDLLATFPVALPARSNLAFRWKGGGLLGQGYVDCAMLVFENEVSDFIEKRRTRLVRAVIAKWRLWTKSQIKKKEYFTITYASSTSLRWKRSSSNSDSDDIRLAVALADVELKRMKPFLTFGDTVCDNQQHLSWCESLEERSSDLLNYFDKETLQKGIELAHRNMQRVGISHTGFSKKETSRSLNSLGDNSCELSGRKRKSKVAVENEACIFPPKRECKSLEILAERLKAFTSELDNTLERAKERNRCYDEIFES</sequence>
<evidence type="ECO:0000313" key="5">
    <source>
        <dbReference type="WBParaSite" id="TCLT_0000868101-mRNA-1"/>
    </source>
</evidence>
<feature type="compositionally biased region" description="Polar residues" evidence="1">
    <location>
        <begin position="19"/>
        <end position="39"/>
    </location>
</feature>
<dbReference type="Gene3D" id="1.25.40.990">
    <property type="match status" value="1"/>
</dbReference>
<dbReference type="STRING" id="103827.A0A0N5D6L5"/>